<gene>
    <name evidence="2" type="ORF">cyc_00985</name>
</gene>
<organism evidence="2 3">
    <name type="scientific">Cyclospora cayetanensis</name>
    <dbReference type="NCBI Taxonomy" id="88456"/>
    <lineage>
        <taxon>Eukaryota</taxon>
        <taxon>Sar</taxon>
        <taxon>Alveolata</taxon>
        <taxon>Apicomplexa</taxon>
        <taxon>Conoidasida</taxon>
        <taxon>Coccidia</taxon>
        <taxon>Eucoccidiorida</taxon>
        <taxon>Eimeriorina</taxon>
        <taxon>Eimeriidae</taxon>
        <taxon>Cyclospora</taxon>
    </lineage>
</organism>
<reference evidence="2 3" key="1">
    <citation type="journal article" date="2016" name="BMC Genomics">
        <title>Comparative genomics reveals Cyclospora cayetanensis possesses coccidia-like metabolism and invasion components but unique surface antigens.</title>
        <authorList>
            <person name="Liu S."/>
            <person name="Wang L."/>
            <person name="Zheng H."/>
            <person name="Xu Z."/>
            <person name="Roellig D.M."/>
            <person name="Li N."/>
            <person name="Frace M.A."/>
            <person name="Tang K."/>
            <person name="Arrowood M.J."/>
            <person name="Moss D.M."/>
            <person name="Zhang L."/>
            <person name="Feng Y."/>
            <person name="Xiao L."/>
        </authorList>
    </citation>
    <scope>NUCLEOTIDE SEQUENCE [LARGE SCALE GENOMIC DNA]</scope>
    <source>
        <strain evidence="2 3">CHN_HEN01</strain>
    </source>
</reference>
<feature type="region of interest" description="Disordered" evidence="1">
    <location>
        <begin position="1"/>
        <end position="129"/>
    </location>
</feature>
<comment type="caution">
    <text evidence="2">The sequence shown here is derived from an EMBL/GenBank/DDBJ whole genome shotgun (WGS) entry which is preliminary data.</text>
</comment>
<dbReference type="AlphaFoldDB" id="A0A1D3D959"/>
<feature type="compositionally biased region" description="Polar residues" evidence="1">
    <location>
        <begin position="16"/>
        <end position="30"/>
    </location>
</feature>
<evidence type="ECO:0000256" key="1">
    <source>
        <dbReference type="SAM" id="MobiDB-lite"/>
    </source>
</evidence>
<evidence type="ECO:0000313" key="3">
    <source>
        <dbReference type="Proteomes" id="UP000095192"/>
    </source>
</evidence>
<dbReference type="VEuPathDB" id="ToxoDB:cyc_00985"/>
<accession>A0A1D3D959</accession>
<feature type="compositionally biased region" description="Low complexity" evidence="1">
    <location>
        <begin position="57"/>
        <end position="70"/>
    </location>
</feature>
<feature type="compositionally biased region" description="Basic and acidic residues" evidence="1">
    <location>
        <begin position="37"/>
        <end position="56"/>
    </location>
</feature>
<feature type="non-terminal residue" evidence="2">
    <location>
        <position position="238"/>
    </location>
</feature>
<evidence type="ECO:0000313" key="2">
    <source>
        <dbReference type="EMBL" id="OEH80001.1"/>
    </source>
</evidence>
<protein>
    <submittedName>
        <fullName evidence="2">Uncharacterized protein</fullName>
    </submittedName>
</protein>
<dbReference type="InParanoid" id="A0A1D3D959"/>
<dbReference type="EMBL" id="JROU02000216">
    <property type="protein sequence ID" value="OEH80001.1"/>
    <property type="molecule type" value="Genomic_DNA"/>
</dbReference>
<sequence length="238" mass="24333">MMQRPNGGGVLGGPSTEPSNASCASTTLQTAKGCGILERDPRNKAEAHVNTCERSRNAANAAAASSRTAAQVTTEPGKHASEVEPCSQPPLGEASSKDELAAARAKSQTTLKSSPLVHPTSPADAQGPRPVAVPMAKAVAAAKSTPSRDVASNSVASAQVNPDPPSPSCLDPGELCGSVFFQLAQQMNSEYAGNRCYSTSRARSSNWSYRSTMADNLDSARCTVTPADTNAATTAGAA</sequence>
<keyword evidence="3" id="KW-1185">Reference proteome</keyword>
<feature type="compositionally biased region" description="Gly residues" evidence="1">
    <location>
        <begin position="1"/>
        <end position="12"/>
    </location>
</feature>
<dbReference type="Proteomes" id="UP000095192">
    <property type="component" value="Unassembled WGS sequence"/>
</dbReference>
<proteinExistence type="predicted"/>
<name>A0A1D3D959_9EIME</name>